<evidence type="ECO:0000256" key="11">
    <source>
        <dbReference type="ARBA" id="ARBA00022807"/>
    </source>
</evidence>
<dbReference type="GO" id="GO:0030177">
    <property type="term" value="P:positive regulation of Wnt signaling pathway"/>
    <property type="evidence" value="ECO:0007669"/>
    <property type="project" value="TreeGrafter"/>
</dbReference>
<feature type="non-terminal residue" evidence="17">
    <location>
        <position position="739"/>
    </location>
</feature>
<keyword evidence="12" id="KW-0862">Zinc</keyword>
<evidence type="ECO:0000256" key="10">
    <source>
        <dbReference type="ARBA" id="ARBA00022801"/>
    </source>
</evidence>
<keyword evidence="7" id="KW-0677">Repeat</keyword>
<dbReference type="GO" id="GO:0005737">
    <property type="term" value="C:cytoplasm"/>
    <property type="evidence" value="ECO:0007669"/>
    <property type="project" value="TreeGrafter"/>
</dbReference>
<evidence type="ECO:0000256" key="6">
    <source>
        <dbReference type="ARBA" id="ARBA00022723"/>
    </source>
</evidence>
<dbReference type="CDD" id="cd22767">
    <property type="entry name" value="OTU_ZRANB1"/>
    <property type="match status" value="1"/>
</dbReference>
<evidence type="ECO:0000313" key="17">
    <source>
        <dbReference type="EMBL" id="RNA00111.1"/>
    </source>
</evidence>
<dbReference type="EMBL" id="REGN01009908">
    <property type="protein sequence ID" value="RNA00111.1"/>
    <property type="molecule type" value="Genomic_DNA"/>
</dbReference>
<dbReference type="GO" id="GO:1990168">
    <property type="term" value="P:protein K33-linked deubiquitination"/>
    <property type="evidence" value="ECO:0007669"/>
    <property type="project" value="TreeGrafter"/>
</dbReference>
<dbReference type="GO" id="GO:0004843">
    <property type="term" value="F:cysteine-type deubiquitinase activity"/>
    <property type="evidence" value="ECO:0007669"/>
    <property type="project" value="UniProtKB-EC"/>
</dbReference>
<dbReference type="GO" id="GO:0007010">
    <property type="term" value="P:cytoskeleton organization"/>
    <property type="evidence" value="ECO:0007669"/>
    <property type="project" value="TreeGrafter"/>
</dbReference>
<dbReference type="OrthoDB" id="6275030at2759"/>
<keyword evidence="11" id="KW-0788">Thiol protease</keyword>
<dbReference type="GO" id="GO:0016477">
    <property type="term" value="P:cell migration"/>
    <property type="evidence" value="ECO:0007669"/>
    <property type="project" value="TreeGrafter"/>
</dbReference>
<dbReference type="GO" id="GO:0005634">
    <property type="term" value="C:nucleus"/>
    <property type="evidence" value="ECO:0007669"/>
    <property type="project" value="TreeGrafter"/>
</dbReference>
<keyword evidence="4" id="KW-0645">Protease</keyword>
<sequence length="739" mass="82283">MDNKPYRKHQSSTSSLIDDEQASVESKKKWKCGQCTYENWPSASKCTICLCAKSSGQLSHSLSSALSTSFQNLSCSAKAAKKGVAKRASAKTQIELVDCQKKCGDDSGDPTGDKWSCSVCTYLNWPKSSKCVQCCTPKLHDGDAKQRQQSGSPKNSPLARSLCNSPVPDQELGADKKWPCAACTYQNWPKSQRCIMCHVPRMGGQSQAQNSKKTIKLVNLKQLNYQIQMDRLFLAACQGIADSDMSHLNRYIHAGGDLTRYLTADECKLLNRPQVFTVGLTILHLCYQFKRKELLIKLLNKTANLNHMKQNAPKYKVLNSLLKQFNKTKFSPCQSCPSLASNIIDRYFTANLRQKKTSVPMAHSGPVGLADGATSSLMSLGAAAPSSLGATSLPQHGVCFHVNDSHTFTLPNELEDFAPKIQHVLFDELLDREVQKELEFESRIINWNVDICKRLNSSLYPLWNRHSGDCLLDSVFQACYGVFDTDNILRRVMAESLEQYAAFFKPRWKEHEILMANALNYRLDDCQLDQDWNNILSLANQPGASLEQAHIFALCHVFRRPIVVYSVKYVKSFRGENIGFTHFEGVYLPLIWEASFCFKSPIALGYTKGHFTALVALDRPDIFMPINVNSSNNPGNVNIDNLNCSSSANSNSSSSTSSNANSSTSNMLGAVSAYDHINENQNQTFYLPLTNSDGKLLPVHFLTTSEIGRERSILRQYLNLDCLVLSGSNCGLIVAQQRV</sequence>
<keyword evidence="10" id="KW-0378">Hydrolase</keyword>
<dbReference type="PANTHER" id="PTHR13367:SF28">
    <property type="entry name" value="UBIQUITIN THIOESTERASE ZRANB1"/>
    <property type="match status" value="1"/>
</dbReference>
<dbReference type="Gene3D" id="3.90.70.80">
    <property type="match status" value="1"/>
</dbReference>
<feature type="domain" description="RanBP2-type" evidence="15">
    <location>
        <begin position="26"/>
        <end position="55"/>
    </location>
</feature>
<evidence type="ECO:0000256" key="7">
    <source>
        <dbReference type="ARBA" id="ARBA00022737"/>
    </source>
</evidence>
<dbReference type="GO" id="GO:0070530">
    <property type="term" value="F:K63-linked polyubiquitin modification-dependent protein binding"/>
    <property type="evidence" value="ECO:0007669"/>
    <property type="project" value="TreeGrafter"/>
</dbReference>
<protein>
    <recommendedName>
        <fullName evidence="3">ubiquitinyl hydrolase 1</fullName>
        <ecNumber evidence="3">3.4.19.12</ecNumber>
    </recommendedName>
</protein>
<dbReference type="InterPro" id="IPR041294">
    <property type="entry name" value="AnkUBD"/>
</dbReference>
<dbReference type="InterPro" id="IPR003323">
    <property type="entry name" value="OTU_dom"/>
</dbReference>
<keyword evidence="6" id="KW-0479">Metal-binding</keyword>
<keyword evidence="5" id="KW-0879">Wnt signaling pathway</keyword>
<feature type="region of interest" description="Disordered" evidence="14">
    <location>
        <begin position="1"/>
        <end position="20"/>
    </location>
</feature>
<dbReference type="InterPro" id="IPR001876">
    <property type="entry name" value="Znf_RanBP2"/>
</dbReference>
<dbReference type="SMART" id="SM00547">
    <property type="entry name" value="ZnF_RBZ"/>
    <property type="match status" value="3"/>
</dbReference>
<evidence type="ECO:0000259" key="15">
    <source>
        <dbReference type="PROSITE" id="PS50199"/>
    </source>
</evidence>
<organism evidence="17 18">
    <name type="scientific">Brachionus plicatilis</name>
    <name type="common">Marine rotifer</name>
    <name type="synonym">Brachionus muelleri</name>
    <dbReference type="NCBI Taxonomy" id="10195"/>
    <lineage>
        <taxon>Eukaryota</taxon>
        <taxon>Metazoa</taxon>
        <taxon>Spiralia</taxon>
        <taxon>Gnathifera</taxon>
        <taxon>Rotifera</taxon>
        <taxon>Eurotatoria</taxon>
        <taxon>Monogononta</taxon>
        <taxon>Pseudotrocha</taxon>
        <taxon>Ploima</taxon>
        <taxon>Brachionidae</taxon>
        <taxon>Brachionus</taxon>
    </lineage>
</organism>
<comment type="caution">
    <text evidence="17">The sequence shown here is derived from an EMBL/GenBank/DDBJ whole genome shotgun (WGS) entry which is preliminary data.</text>
</comment>
<comment type="similarity">
    <text evidence="2">Belongs to the peptidase C64 family.</text>
</comment>
<keyword evidence="9" id="KW-0833">Ubl conjugation pathway</keyword>
<dbReference type="GO" id="GO:0071947">
    <property type="term" value="P:protein deubiquitination involved in ubiquitin-dependent protein catabolic process"/>
    <property type="evidence" value="ECO:0007669"/>
    <property type="project" value="TreeGrafter"/>
</dbReference>
<dbReference type="GO" id="GO:0008270">
    <property type="term" value="F:zinc ion binding"/>
    <property type="evidence" value="ECO:0007669"/>
    <property type="project" value="UniProtKB-KW"/>
</dbReference>
<feature type="domain" description="RanBP2-type" evidence="15">
    <location>
        <begin position="110"/>
        <end position="140"/>
    </location>
</feature>
<evidence type="ECO:0000256" key="13">
    <source>
        <dbReference type="PROSITE-ProRule" id="PRU00322"/>
    </source>
</evidence>
<evidence type="ECO:0000256" key="4">
    <source>
        <dbReference type="ARBA" id="ARBA00022670"/>
    </source>
</evidence>
<gene>
    <name evidence="17" type="ORF">BpHYR1_023617</name>
</gene>
<comment type="catalytic activity">
    <reaction evidence="1">
        <text>Thiol-dependent hydrolysis of ester, thioester, amide, peptide and isopeptide bonds formed by the C-terminal Gly of ubiquitin (a 76-residue protein attached to proteins as an intracellular targeting signal).</text>
        <dbReference type="EC" id="3.4.19.12"/>
    </reaction>
</comment>
<dbReference type="InterPro" id="IPR036443">
    <property type="entry name" value="Znf_RanBP2_sf"/>
</dbReference>
<name>A0A3M7PMZ0_BRAPC</name>
<evidence type="ECO:0000256" key="1">
    <source>
        <dbReference type="ARBA" id="ARBA00000707"/>
    </source>
</evidence>
<feature type="domain" description="OTU" evidence="16">
    <location>
        <begin position="459"/>
        <end position="589"/>
    </location>
</feature>
<evidence type="ECO:0000256" key="8">
    <source>
        <dbReference type="ARBA" id="ARBA00022771"/>
    </source>
</evidence>
<dbReference type="STRING" id="10195.A0A3M7PMZ0"/>
<keyword evidence="8 13" id="KW-0863">Zinc-finger</keyword>
<feature type="compositionally biased region" description="Basic residues" evidence="14">
    <location>
        <begin position="1"/>
        <end position="10"/>
    </location>
</feature>
<evidence type="ECO:0000259" key="16">
    <source>
        <dbReference type="PROSITE" id="PS50802"/>
    </source>
</evidence>
<dbReference type="Pfam" id="PF18418">
    <property type="entry name" value="AnkUBD"/>
    <property type="match status" value="1"/>
</dbReference>
<dbReference type="Gene3D" id="4.10.1060.10">
    <property type="entry name" value="Zinc finger, RanBP2-type"/>
    <property type="match status" value="3"/>
</dbReference>
<dbReference type="EC" id="3.4.19.12" evidence="3"/>
<dbReference type="Pfam" id="PF02338">
    <property type="entry name" value="OTU"/>
    <property type="match status" value="1"/>
</dbReference>
<proteinExistence type="inferred from homology"/>
<dbReference type="GO" id="GO:0016055">
    <property type="term" value="P:Wnt signaling pathway"/>
    <property type="evidence" value="ECO:0007669"/>
    <property type="project" value="UniProtKB-KW"/>
</dbReference>
<evidence type="ECO:0000256" key="2">
    <source>
        <dbReference type="ARBA" id="ARBA00005865"/>
    </source>
</evidence>
<dbReference type="InterPro" id="IPR051346">
    <property type="entry name" value="OTU_Deubiquitinase"/>
</dbReference>
<dbReference type="PANTHER" id="PTHR13367">
    <property type="entry name" value="UBIQUITIN THIOESTERASE"/>
    <property type="match status" value="1"/>
</dbReference>
<dbReference type="AlphaFoldDB" id="A0A3M7PMZ0"/>
<dbReference type="SUPFAM" id="SSF90209">
    <property type="entry name" value="Ran binding protein zinc finger-like"/>
    <property type="match status" value="1"/>
</dbReference>
<dbReference type="Proteomes" id="UP000276133">
    <property type="component" value="Unassembled WGS sequence"/>
</dbReference>
<accession>A0A3M7PMZ0</accession>
<keyword evidence="18" id="KW-1185">Reference proteome</keyword>
<dbReference type="PROSITE" id="PS50802">
    <property type="entry name" value="OTU"/>
    <property type="match status" value="1"/>
</dbReference>
<dbReference type="PROSITE" id="PS01358">
    <property type="entry name" value="ZF_RANBP2_1"/>
    <property type="match status" value="3"/>
</dbReference>
<dbReference type="Pfam" id="PF00641">
    <property type="entry name" value="Zn_ribbon_RanBP"/>
    <property type="match status" value="2"/>
</dbReference>
<dbReference type="GO" id="GO:0035523">
    <property type="term" value="P:protein K29-linked deubiquitination"/>
    <property type="evidence" value="ECO:0007669"/>
    <property type="project" value="TreeGrafter"/>
</dbReference>
<evidence type="ECO:0000256" key="14">
    <source>
        <dbReference type="SAM" id="MobiDB-lite"/>
    </source>
</evidence>
<evidence type="ECO:0000256" key="3">
    <source>
        <dbReference type="ARBA" id="ARBA00012759"/>
    </source>
</evidence>
<reference evidence="17 18" key="1">
    <citation type="journal article" date="2018" name="Sci. Rep.">
        <title>Genomic signatures of local adaptation to the degree of environmental predictability in rotifers.</title>
        <authorList>
            <person name="Franch-Gras L."/>
            <person name="Hahn C."/>
            <person name="Garcia-Roger E.M."/>
            <person name="Carmona M.J."/>
            <person name="Serra M."/>
            <person name="Gomez A."/>
        </authorList>
    </citation>
    <scope>NUCLEOTIDE SEQUENCE [LARGE SCALE GENOMIC DNA]</scope>
    <source>
        <strain evidence="17">HYR1</strain>
    </source>
</reference>
<dbReference type="InterPro" id="IPR049768">
    <property type="entry name" value="ZRANB1_OTU"/>
</dbReference>
<dbReference type="PROSITE" id="PS50199">
    <property type="entry name" value="ZF_RANBP2_2"/>
    <property type="match status" value="3"/>
</dbReference>
<evidence type="ECO:0000313" key="18">
    <source>
        <dbReference type="Proteomes" id="UP000276133"/>
    </source>
</evidence>
<evidence type="ECO:0000256" key="5">
    <source>
        <dbReference type="ARBA" id="ARBA00022687"/>
    </source>
</evidence>
<evidence type="ECO:0000256" key="9">
    <source>
        <dbReference type="ARBA" id="ARBA00022786"/>
    </source>
</evidence>
<dbReference type="Gene3D" id="1.25.40.560">
    <property type="match status" value="1"/>
</dbReference>
<evidence type="ECO:0000256" key="12">
    <source>
        <dbReference type="ARBA" id="ARBA00022833"/>
    </source>
</evidence>
<feature type="domain" description="RanBP2-type" evidence="15">
    <location>
        <begin position="171"/>
        <end position="203"/>
    </location>
</feature>